<keyword evidence="6" id="KW-1133">Transmembrane helix</keyword>
<feature type="domain" description="GRF-type" evidence="7">
    <location>
        <begin position="100"/>
        <end position="141"/>
    </location>
</feature>
<sequence>MLLISSDSWDLHSISCRFSSQIRLRNWGVGFSIESVKFGVFARIGFQNDLCFNRFGVSFLVIKVKETWDNIATANPVHQRIESVEYVPQPEADDGIPKTCYCGGEPVVATSYTRKDQGRRYFTCENADDGDCHIWKWLDVAVMEEFGDYQRQLRELKAQADESEEKLVKVEKTVGELAKRKTGITNGYPLVVCVMVSLIFVICVLVTFKWVRRASEDDNVTLCTLEDEVGAAEPRPMGVKASKTASKRKKSGREEELEKLQGILEKKDKISKQKVLERLLAKNDPLSEMETSLKPKLMSEMFSTRSLSFQPQMHLV</sequence>
<evidence type="ECO:0000256" key="4">
    <source>
        <dbReference type="PROSITE-ProRule" id="PRU01343"/>
    </source>
</evidence>
<dbReference type="GO" id="GO:0008270">
    <property type="term" value="F:zinc ion binding"/>
    <property type="evidence" value="ECO:0007669"/>
    <property type="project" value="UniProtKB-KW"/>
</dbReference>
<dbReference type="PROSITE" id="PS51999">
    <property type="entry name" value="ZF_GRF"/>
    <property type="match status" value="1"/>
</dbReference>
<reference evidence="8" key="1">
    <citation type="submission" date="2019-12" db="EMBL/GenBank/DDBJ databases">
        <title>Genome sequencing and annotation of Brassica cretica.</title>
        <authorList>
            <person name="Studholme D.J."/>
            <person name="Sarris P."/>
        </authorList>
    </citation>
    <scope>NUCLEOTIDE SEQUENCE</scope>
    <source>
        <strain evidence="8">PFS-109/04</strain>
        <tissue evidence="8">Leaf</tissue>
    </source>
</reference>
<evidence type="ECO:0000256" key="2">
    <source>
        <dbReference type="ARBA" id="ARBA00022771"/>
    </source>
</evidence>
<dbReference type="AlphaFoldDB" id="A0A8S9PID3"/>
<keyword evidence="2 4" id="KW-0863">Zinc-finger</keyword>
<keyword evidence="3" id="KW-0862">Zinc</keyword>
<dbReference type="Pfam" id="PF06839">
    <property type="entry name" value="Zn_ribbon_GRF"/>
    <property type="match status" value="1"/>
</dbReference>
<protein>
    <recommendedName>
        <fullName evidence="7">GRF-type domain-containing protein</fullName>
    </recommendedName>
</protein>
<feature type="transmembrane region" description="Helical" evidence="6">
    <location>
        <begin position="187"/>
        <end position="208"/>
    </location>
</feature>
<keyword evidence="5" id="KW-0175">Coiled coil</keyword>
<evidence type="ECO:0000256" key="1">
    <source>
        <dbReference type="ARBA" id="ARBA00022723"/>
    </source>
</evidence>
<organism evidence="8 9">
    <name type="scientific">Brassica cretica</name>
    <name type="common">Mustard</name>
    <dbReference type="NCBI Taxonomy" id="69181"/>
    <lineage>
        <taxon>Eukaryota</taxon>
        <taxon>Viridiplantae</taxon>
        <taxon>Streptophyta</taxon>
        <taxon>Embryophyta</taxon>
        <taxon>Tracheophyta</taxon>
        <taxon>Spermatophyta</taxon>
        <taxon>Magnoliopsida</taxon>
        <taxon>eudicotyledons</taxon>
        <taxon>Gunneridae</taxon>
        <taxon>Pentapetalae</taxon>
        <taxon>rosids</taxon>
        <taxon>malvids</taxon>
        <taxon>Brassicales</taxon>
        <taxon>Brassicaceae</taxon>
        <taxon>Brassiceae</taxon>
        <taxon>Brassica</taxon>
    </lineage>
</organism>
<evidence type="ECO:0000256" key="3">
    <source>
        <dbReference type="ARBA" id="ARBA00022833"/>
    </source>
</evidence>
<evidence type="ECO:0000313" key="9">
    <source>
        <dbReference type="Proteomes" id="UP000712600"/>
    </source>
</evidence>
<dbReference type="InterPro" id="IPR010666">
    <property type="entry name" value="Znf_GRF"/>
</dbReference>
<dbReference type="Proteomes" id="UP000712600">
    <property type="component" value="Unassembled WGS sequence"/>
</dbReference>
<keyword evidence="6" id="KW-0472">Membrane</keyword>
<dbReference type="EMBL" id="QGKX02001521">
    <property type="protein sequence ID" value="KAF3515189.1"/>
    <property type="molecule type" value="Genomic_DNA"/>
</dbReference>
<name>A0A8S9PID3_BRACR</name>
<dbReference type="PANTHER" id="PTHR33248">
    <property type="entry name" value="ZINC ION-BINDING PROTEIN"/>
    <property type="match status" value="1"/>
</dbReference>
<evidence type="ECO:0000259" key="7">
    <source>
        <dbReference type="PROSITE" id="PS51999"/>
    </source>
</evidence>
<proteinExistence type="predicted"/>
<gene>
    <name evidence="8" type="ORF">F2Q69_00001705</name>
</gene>
<keyword evidence="6" id="KW-0812">Transmembrane</keyword>
<keyword evidence="1" id="KW-0479">Metal-binding</keyword>
<evidence type="ECO:0000256" key="5">
    <source>
        <dbReference type="SAM" id="Coils"/>
    </source>
</evidence>
<evidence type="ECO:0000256" key="6">
    <source>
        <dbReference type="SAM" id="Phobius"/>
    </source>
</evidence>
<feature type="coiled-coil region" evidence="5">
    <location>
        <begin position="146"/>
        <end position="180"/>
    </location>
</feature>
<accession>A0A8S9PID3</accession>
<comment type="caution">
    <text evidence="8">The sequence shown here is derived from an EMBL/GenBank/DDBJ whole genome shotgun (WGS) entry which is preliminary data.</text>
</comment>
<evidence type="ECO:0000313" key="8">
    <source>
        <dbReference type="EMBL" id="KAF3515189.1"/>
    </source>
</evidence>